<dbReference type="EMBL" id="CP006773">
    <property type="protein sequence ID" value="AHD01187.1"/>
    <property type="molecule type" value="Genomic_DNA"/>
</dbReference>
<dbReference type="RefSeq" id="WP_024090502.1">
    <property type="nucleotide sequence ID" value="NC_023135.1"/>
</dbReference>
<accession>V9VWC9</accession>
<dbReference type="PATRIC" id="fig|999552.6.peg.2254"/>
<dbReference type="Proteomes" id="UP000018780">
    <property type="component" value="Chromosome"/>
</dbReference>
<protein>
    <recommendedName>
        <fullName evidence="3">Mu-like prophage I protein</fullName>
    </recommendedName>
</protein>
<dbReference type="STRING" id="999552.METH_11310"/>
<keyword evidence="2" id="KW-1185">Reference proteome</keyword>
<name>V9VWC9_9RHOB</name>
<organism evidence="1 2">
    <name type="scientific">Leisingera methylohalidivorans DSM 14336</name>
    <dbReference type="NCBI Taxonomy" id="999552"/>
    <lineage>
        <taxon>Bacteria</taxon>
        <taxon>Pseudomonadati</taxon>
        <taxon>Pseudomonadota</taxon>
        <taxon>Alphaproteobacteria</taxon>
        <taxon>Rhodobacterales</taxon>
        <taxon>Roseobacteraceae</taxon>
        <taxon>Leisingera</taxon>
    </lineage>
</organism>
<dbReference type="OrthoDB" id="7306769at2"/>
<reference evidence="1 2" key="1">
    <citation type="submission" date="2013-09" db="EMBL/GenBank/DDBJ databases">
        <authorList>
            <consortium name="DOE Joint Genome Institute"/>
            <person name="Klenk H.-P."/>
            <person name="Huntemann M."/>
            <person name="Han J."/>
            <person name="Chen A."/>
            <person name="Kyrpides N."/>
            <person name="Mavromatis K."/>
            <person name="Markowitz V."/>
            <person name="Palaniappan K."/>
            <person name="Ivanova N."/>
            <person name="Schaumberg A."/>
            <person name="Pati A."/>
            <person name="Liolios K."/>
            <person name="Nordberg H.P."/>
            <person name="Cantor M.N."/>
            <person name="Hua S.X."/>
            <person name="Woyke T."/>
        </authorList>
    </citation>
    <scope>NUCLEOTIDE SEQUENCE [LARGE SCALE GENOMIC DNA]</scope>
    <source>
        <strain evidence="1 2">DSM 14336</strain>
    </source>
</reference>
<evidence type="ECO:0008006" key="3">
    <source>
        <dbReference type="Google" id="ProtNLM"/>
    </source>
</evidence>
<proteinExistence type="predicted"/>
<dbReference type="HOGENOM" id="CLU_062795_2_0_5"/>
<evidence type="ECO:0000313" key="1">
    <source>
        <dbReference type="EMBL" id="AHD01187.1"/>
    </source>
</evidence>
<sequence length="364" mass="38281">MGNTYQTTAIAIQSELPSADGAGVPDWVHLLPTKSGLVQTNDSRGPYHVTDAEKIIAASFDGASKLPIDVNHATDLAAPKGLPAPARGWITKMQAREDGIWGQVEWTGKGRELLEDRAFAGISPVVALLQPAGREIVAIPRASLVNQPNLRGLTALNQESETMPFRETAAKLLGLAADASEEDITKALKARKPSEKSTELQSQLGQIGVALGCAEDAGAEDILTAAQSANADTTGKDAQIIALQSSLKGLSDQFSTLQEGNKKTAATAFVDGAIADMRMGVKPQRDTFIAMHQENPERTEAMINAFPKLEGELLPDTPPGGGTSLALNATELAGKATAYQLQQAKAGFEISITEAVHAVQEGKA</sequence>
<dbReference type="InterPro" id="IPR012106">
    <property type="entry name" value="Phage_Mu_Gp1"/>
</dbReference>
<evidence type="ECO:0000313" key="2">
    <source>
        <dbReference type="Proteomes" id="UP000018780"/>
    </source>
</evidence>
<dbReference type="Pfam" id="PF10123">
    <property type="entry name" value="Mu-like_Pro"/>
    <property type="match status" value="1"/>
</dbReference>
<dbReference type="KEGG" id="lmd:METH_11310"/>
<dbReference type="AlphaFoldDB" id="V9VWC9"/>
<gene>
    <name evidence="1" type="ORF">METH_11310</name>
</gene>